<dbReference type="PANTHER" id="PTHR11709">
    <property type="entry name" value="MULTI-COPPER OXIDASE"/>
    <property type="match status" value="1"/>
</dbReference>
<reference evidence="4 5" key="1">
    <citation type="submission" date="2020-06" db="EMBL/GenBank/DDBJ databases">
        <title>Transcriptomic and genomic resources for Thalictrum thalictroides and T. hernandezii: Facilitating candidate gene discovery in an emerging model plant lineage.</title>
        <authorList>
            <person name="Arias T."/>
            <person name="Riano-Pachon D.M."/>
            <person name="Di Stilio V.S."/>
        </authorList>
    </citation>
    <scope>NUCLEOTIDE SEQUENCE [LARGE SCALE GENOMIC DNA]</scope>
    <source>
        <strain evidence="5">cv. WT478/WT964</strain>
        <tissue evidence="4">Leaves</tissue>
    </source>
</reference>
<proteinExistence type="inferred from homology"/>
<dbReference type="CDD" id="cd13846">
    <property type="entry name" value="CuRO_1_AAO_like_1"/>
    <property type="match status" value="1"/>
</dbReference>
<evidence type="ECO:0000256" key="1">
    <source>
        <dbReference type="ARBA" id="ARBA00010609"/>
    </source>
</evidence>
<dbReference type="Proteomes" id="UP000554482">
    <property type="component" value="Unassembled WGS sequence"/>
</dbReference>
<dbReference type="GO" id="GO:0005507">
    <property type="term" value="F:copper ion binding"/>
    <property type="evidence" value="ECO:0007669"/>
    <property type="project" value="InterPro"/>
</dbReference>
<evidence type="ECO:0000259" key="3">
    <source>
        <dbReference type="Pfam" id="PF07732"/>
    </source>
</evidence>
<keyword evidence="2" id="KW-0732">Signal</keyword>
<protein>
    <submittedName>
        <fullName evidence="4">L-ascorbate oxidase-like protein</fullName>
    </submittedName>
</protein>
<dbReference type="GO" id="GO:0016491">
    <property type="term" value="F:oxidoreductase activity"/>
    <property type="evidence" value="ECO:0007669"/>
    <property type="project" value="TreeGrafter"/>
</dbReference>
<accession>A0A7J6UZ94</accession>
<dbReference type="Pfam" id="PF07732">
    <property type="entry name" value="Cu-oxidase_3"/>
    <property type="match status" value="1"/>
</dbReference>
<comment type="caution">
    <text evidence="4">The sequence shown here is derived from an EMBL/GenBank/DDBJ whole genome shotgun (WGS) entry which is preliminary data.</text>
</comment>
<sequence length="190" mass="21362">MSGRLEWLMHLVIGTVLICSSVFVVRAEDPSRFFTWTITYGTISPLGVPQQGILINGQFPGPQIDCITNDNIVVNVINKLDQPFLITWNGIKQRKASWQDGVLGTNCPILPNSNFTYHMQMKDQIGTYTYFPSTLMHKAAGGFGGLNVYQRPMIPRPYDIPATDYTVLIGDWYKTNHKVCLCCCHGIIFV</sequence>
<comment type="similarity">
    <text evidence="1">Belongs to the multicopper oxidase family.</text>
</comment>
<feature type="domain" description="Plastocyanin-like" evidence="3">
    <location>
        <begin position="38"/>
        <end position="151"/>
    </location>
</feature>
<dbReference type="AlphaFoldDB" id="A0A7J6UZ94"/>
<evidence type="ECO:0000313" key="4">
    <source>
        <dbReference type="EMBL" id="KAF5177380.1"/>
    </source>
</evidence>
<feature type="signal peptide" evidence="2">
    <location>
        <begin position="1"/>
        <end position="27"/>
    </location>
</feature>
<dbReference type="SUPFAM" id="SSF49503">
    <property type="entry name" value="Cupredoxins"/>
    <property type="match status" value="1"/>
</dbReference>
<gene>
    <name evidence="4" type="ORF">FRX31_033034</name>
</gene>
<evidence type="ECO:0000313" key="5">
    <source>
        <dbReference type="Proteomes" id="UP000554482"/>
    </source>
</evidence>
<name>A0A7J6UZ94_THATH</name>
<dbReference type="InterPro" id="IPR008972">
    <property type="entry name" value="Cupredoxin"/>
</dbReference>
<dbReference type="InterPro" id="IPR034273">
    <property type="entry name" value="CuRO_1_AAO-like"/>
</dbReference>
<dbReference type="InterPro" id="IPR045087">
    <property type="entry name" value="Cu-oxidase_fam"/>
</dbReference>
<dbReference type="Gene3D" id="2.60.40.420">
    <property type="entry name" value="Cupredoxins - blue copper proteins"/>
    <property type="match status" value="1"/>
</dbReference>
<evidence type="ECO:0000256" key="2">
    <source>
        <dbReference type="SAM" id="SignalP"/>
    </source>
</evidence>
<feature type="chain" id="PRO_5029665764" evidence="2">
    <location>
        <begin position="28"/>
        <end position="190"/>
    </location>
</feature>
<dbReference type="OrthoDB" id="2121828at2759"/>
<dbReference type="PANTHER" id="PTHR11709:SF115">
    <property type="entry name" value="OS07G0119400 PROTEIN"/>
    <property type="match status" value="1"/>
</dbReference>
<dbReference type="InterPro" id="IPR011707">
    <property type="entry name" value="Cu-oxidase-like_N"/>
</dbReference>
<organism evidence="4 5">
    <name type="scientific">Thalictrum thalictroides</name>
    <name type="common">Rue-anemone</name>
    <name type="synonym">Anemone thalictroides</name>
    <dbReference type="NCBI Taxonomy" id="46969"/>
    <lineage>
        <taxon>Eukaryota</taxon>
        <taxon>Viridiplantae</taxon>
        <taxon>Streptophyta</taxon>
        <taxon>Embryophyta</taxon>
        <taxon>Tracheophyta</taxon>
        <taxon>Spermatophyta</taxon>
        <taxon>Magnoliopsida</taxon>
        <taxon>Ranunculales</taxon>
        <taxon>Ranunculaceae</taxon>
        <taxon>Thalictroideae</taxon>
        <taxon>Thalictrum</taxon>
    </lineage>
</organism>
<keyword evidence="5" id="KW-1185">Reference proteome</keyword>
<dbReference type="EMBL" id="JABWDY010041460">
    <property type="protein sequence ID" value="KAF5177380.1"/>
    <property type="molecule type" value="Genomic_DNA"/>
</dbReference>